<organism evidence="3 4">
    <name type="scientific">Candidatus Limadaptatus stercorigallinarum</name>
    <dbReference type="NCBI Taxonomy" id="2840845"/>
    <lineage>
        <taxon>Bacteria</taxon>
        <taxon>Bacillati</taxon>
        <taxon>Bacillota</taxon>
        <taxon>Clostridia</taxon>
        <taxon>Eubacteriales</taxon>
        <taxon>Candidatus Limadaptatus</taxon>
    </lineage>
</organism>
<dbReference type="EC" id="6.3.4.-" evidence="2"/>
<proteinExistence type="inferred from homology"/>
<evidence type="ECO:0000313" key="4">
    <source>
        <dbReference type="Proteomes" id="UP000824088"/>
    </source>
</evidence>
<evidence type="ECO:0000256" key="1">
    <source>
        <dbReference type="ARBA" id="ARBA00022694"/>
    </source>
</evidence>
<feature type="binding site" evidence="2">
    <location>
        <position position="186"/>
    </location>
    <ligand>
        <name>ATP</name>
        <dbReference type="ChEBI" id="CHEBI:30616"/>
    </ligand>
</feature>
<keyword evidence="2" id="KW-0694">RNA-binding</keyword>
<dbReference type="PANTHER" id="PTHR37825">
    <property type="entry name" value="TRNA(MET) CYTIDINE ACETATE LIGASE"/>
    <property type="match status" value="1"/>
</dbReference>
<reference evidence="3" key="2">
    <citation type="journal article" date="2021" name="PeerJ">
        <title>Extensive microbial diversity within the chicken gut microbiome revealed by metagenomics and culture.</title>
        <authorList>
            <person name="Gilroy R."/>
            <person name="Ravi A."/>
            <person name="Getino M."/>
            <person name="Pursley I."/>
            <person name="Horton D.L."/>
            <person name="Alikhan N.F."/>
            <person name="Baker D."/>
            <person name="Gharbi K."/>
            <person name="Hall N."/>
            <person name="Watson M."/>
            <person name="Adriaenssens E.M."/>
            <person name="Foster-Nyarko E."/>
            <person name="Jarju S."/>
            <person name="Secka A."/>
            <person name="Antonio M."/>
            <person name="Oren A."/>
            <person name="Chaudhuri R.R."/>
            <person name="La Ragione R."/>
            <person name="Hildebrand F."/>
            <person name="Pallen M.J."/>
        </authorList>
    </citation>
    <scope>NUCLEOTIDE SEQUENCE</scope>
    <source>
        <strain evidence="3">1063</strain>
    </source>
</reference>
<dbReference type="SUPFAM" id="SSF52374">
    <property type="entry name" value="Nucleotidylyl transferase"/>
    <property type="match status" value="1"/>
</dbReference>
<dbReference type="EMBL" id="DVMN01000106">
    <property type="protein sequence ID" value="HIU21746.1"/>
    <property type="molecule type" value="Genomic_DNA"/>
</dbReference>
<dbReference type="PANTHER" id="PTHR37825:SF1">
    <property type="entry name" value="TRNA(MET) CYTIDINE ACETATE LIGASE"/>
    <property type="match status" value="1"/>
</dbReference>
<dbReference type="Gene3D" id="3.40.50.620">
    <property type="entry name" value="HUPs"/>
    <property type="match status" value="1"/>
</dbReference>
<evidence type="ECO:0000256" key="2">
    <source>
        <dbReference type="HAMAP-Rule" id="MF_01539"/>
    </source>
</evidence>
<dbReference type="GO" id="GO:0005524">
    <property type="term" value="F:ATP binding"/>
    <property type="evidence" value="ECO:0007669"/>
    <property type="project" value="UniProtKB-KW"/>
</dbReference>
<dbReference type="GO" id="GO:0005737">
    <property type="term" value="C:cytoplasm"/>
    <property type="evidence" value="ECO:0007669"/>
    <property type="project" value="UniProtKB-SubCell"/>
</dbReference>
<feature type="binding site" evidence="2">
    <location>
        <position position="161"/>
    </location>
    <ligand>
        <name>ATP</name>
        <dbReference type="ChEBI" id="CHEBI:30616"/>
    </ligand>
</feature>
<feature type="binding site" evidence="2">
    <location>
        <position position="101"/>
    </location>
    <ligand>
        <name>ATP</name>
        <dbReference type="ChEBI" id="CHEBI:30616"/>
    </ligand>
</feature>
<dbReference type="AlphaFoldDB" id="A0A9D1HSK1"/>
<keyword evidence="2" id="KW-0547">Nucleotide-binding</keyword>
<comment type="function">
    <text evidence="2">Catalyzes the formation of N(4)-acetylcytidine (ac(4)C) at the wobble position of elongator tRNA(Met), using acetate and ATP as substrates. First activates an acetate ion to form acetyladenylate (Ac-AMP) and then transfers the acetyl group to tRNA to form ac(4)C34.</text>
</comment>
<keyword evidence="2" id="KW-0436">Ligase</keyword>
<keyword evidence="2" id="KW-0067">ATP-binding</keyword>
<dbReference type="InterPro" id="IPR014729">
    <property type="entry name" value="Rossmann-like_a/b/a_fold"/>
</dbReference>
<keyword evidence="2" id="KW-0963">Cytoplasm</keyword>
<keyword evidence="1 2" id="KW-0819">tRNA processing</keyword>
<dbReference type="GO" id="GO:0016879">
    <property type="term" value="F:ligase activity, forming carbon-nitrogen bonds"/>
    <property type="evidence" value="ECO:0007669"/>
    <property type="project" value="UniProtKB-UniRule"/>
</dbReference>
<keyword evidence="2" id="KW-0820">tRNA-binding</keyword>
<dbReference type="GO" id="GO:0006400">
    <property type="term" value="P:tRNA modification"/>
    <property type="evidence" value="ECO:0007669"/>
    <property type="project" value="UniProtKB-UniRule"/>
</dbReference>
<dbReference type="InterPro" id="IPR008513">
    <property type="entry name" value="tRNA(Met)_cyd_acetate_ligase"/>
</dbReference>
<dbReference type="HAMAP" id="MF_01539">
    <property type="entry name" value="TmcAL"/>
    <property type="match status" value="1"/>
</dbReference>
<reference evidence="3" key="1">
    <citation type="submission" date="2020-10" db="EMBL/GenBank/DDBJ databases">
        <authorList>
            <person name="Gilroy R."/>
        </authorList>
    </citation>
    <scope>NUCLEOTIDE SEQUENCE</scope>
    <source>
        <strain evidence="3">1063</strain>
    </source>
</reference>
<name>A0A9D1HSK1_9FIRM</name>
<comment type="subcellular location">
    <subcellularLocation>
        <location evidence="2">Cytoplasm</location>
    </subcellularLocation>
</comment>
<comment type="similarity">
    <text evidence="2">Belongs to the TmcAL family.</text>
</comment>
<dbReference type="Pfam" id="PF05636">
    <property type="entry name" value="HIGH_NTase1"/>
    <property type="match status" value="1"/>
</dbReference>
<feature type="binding site" evidence="2">
    <location>
        <begin position="7"/>
        <end position="20"/>
    </location>
    <ligand>
        <name>ATP</name>
        <dbReference type="ChEBI" id="CHEBI:30616"/>
    </ligand>
</feature>
<comment type="caution">
    <text evidence="3">The sequence shown here is derived from an EMBL/GenBank/DDBJ whole genome shotgun (WGS) entry which is preliminary data.</text>
</comment>
<gene>
    <name evidence="2" type="primary">tmcAL</name>
    <name evidence="3" type="ORF">IAD51_05910</name>
</gene>
<dbReference type="GO" id="GO:0000049">
    <property type="term" value="F:tRNA binding"/>
    <property type="evidence" value="ECO:0007669"/>
    <property type="project" value="UniProtKB-KW"/>
</dbReference>
<dbReference type="Proteomes" id="UP000824088">
    <property type="component" value="Unassembled WGS sequence"/>
</dbReference>
<protein>
    <recommendedName>
        <fullName evidence="2">tRNA(Met) cytidine acetate ligase</fullName>
        <ecNumber evidence="2">6.3.4.-</ecNumber>
    </recommendedName>
</protein>
<evidence type="ECO:0000313" key="3">
    <source>
        <dbReference type="EMBL" id="HIU21746.1"/>
    </source>
</evidence>
<accession>A0A9D1HSK1</accession>
<comment type="catalytic activity">
    <reaction evidence="2">
        <text>cytidine(34) in elongator tRNA(Met) + acetate + ATP = N(4)-acetylcytidine(34) in elongator tRNA(Met) + AMP + diphosphate</text>
        <dbReference type="Rhea" id="RHEA:58144"/>
        <dbReference type="Rhea" id="RHEA-COMP:10693"/>
        <dbReference type="Rhea" id="RHEA-COMP:10694"/>
        <dbReference type="ChEBI" id="CHEBI:30089"/>
        <dbReference type="ChEBI" id="CHEBI:30616"/>
        <dbReference type="ChEBI" id="CHEBI:33019"/>
        <dbReference type="ChEBI" id="CHEBI:74900"/>
        <dbReference type="ChEBI" id="CHEBI:82748"/>
        <dbReference type="ChEBI" id="CHEBI:456215"/>
    </reaction>
</comment>
<sequence>MKITAVIAEYNPLHNGHVKLLKKARRETKPDALVVVMSGSFTERGDICVADKYTRAAWAVECGADLVIELPTVYTLSPAKSFAEGALKTLSMLGEYTLCFGTETKELEELSYVAEFMRSESKDMQSMLRGYLSEGYSVARSRTMALDLIRPDYANLVKAPNNILAVEYMKAGAAYGDKVQYHSVERKPDNNKTIVSSTKIRAMMQEGKDFSAFVPECVKIDRPTDSAKYGTVSTYSMRTKTAAELAEIANISEGMENRINKTDFDTFEEFLRLTTKRYTRSTIKRIAASAAAGITKDLVALAHANKPYTTVLAVNEKKKNKLFALLAASDGYFYYKPSDCPADSPVRPLVDLDERAAKVLRLCRSDGKTAETAVLSDNNAQ</sequence>
<comment type="caution">
    <text evidence="2">Lacks conserved residue(s) required for the propagation of feature annotation.</text>
</comment>